<dbReference type="InterPro" id="IPR005325">
    <property type="entry name" value="DUF308_memb"/>
</dbReference>
<keyword evidence="1" id="KW-0472">Membrane</keyword>
<comment type="caution">
    <text evidence="2">The sequence shown here is derived from an EMBL/GenBank/DDBJ whole genome shotgun (WGS) entry which is preliminary data.</text>
</comment>
<proteinExistence type="predicted"/>
<accession>A0A2A4B566</accession>
<keyword evidence="3" id="KW-1185">Reference proteome</keyword>
<evidence type="ECO:0008006" key="4">
    <source>
        <dbReference type="Google" id="ProtNLM"/>
    </source>
</evidence>
<keyword evidence="1" id="KW-1133">Transmembrane helix</keyword>
<dbReference type="Proteomes" id="UP000218366">
    <property type="component" value="Unassembled WGS sequence"/>
</dbReference>
<dbReference type="InterPro" id="IPR052712">
    <property type="entry name" value="Acid_resist_chaperone_HdeD"/>
</dbReference>
<evidence type="ECO:0000313" key="3">
    <source>
        <dbReference type="Proteomes" id="UP000218366"/>
    </source>
</evidence>
<dbReference type="PANTHER" id="PTHR34989:SF1">
    <property type="entry name" value="PROTEIN HDED"/>
    <property type="match status" value="1"/>
</dbReference>
<feature type="transmembrane region" description="Helical" evidence="1">
    <location>
        <begin position="111"/>
        <end position="135"/>
    </location>
</feature>
<dbReference type="OrthoDB" id="193343at2"/>
<sequence>MSAAAADSECGVRSLDHASDAALLQRNWAWILARGVLAILLGCVAFLFPIDALYAFTLVFAVFAGADGIVALIAGVAGAAAHEERWGLLVLRGLPGVGFAIVFALSPDIAALGYALSGLTLFAGWAFAAGALEILIAVRLRKSIANAWLQSLAGLLTVLLGLLVWMTFWTFPLLTLLTVGWMIAVWAMVSGTILVALALRLRGLRGSAI</sequence>
<keyword evidence="1" id="KW-0812">Transmembrane</keyword>
<organism evidence="2 3">
    <name type="scientific">Sphingomonas spermidinifaciens</name>
    <dbReference type="NCBI Taxonomy" id="1141889"/>
    <lineage>
        <taxon>Bacteria</taxon>
        <taxon>Pseudomonadati</taxon>
        <taxon>Pseudomonadota</taxon>
        <taxon>Alphaproteobacteria</taxon>
        <taxon>Sphingomonadales</taxon>
        <taxon>Sphingomonadaceae</taxon>
        <taxon>Sphingomonas</taxon>
    </lineage>
</organism>
<feature type="transmembrane region" description="Helical" evidence="1">
    <location>
        <begin position="28"/>
        <end position="48"/>
    </location>
</feature>
<dbReference type="AlphaFoldDB" id="A0A2A4B566"/>
<feature type="transmembrane region" description="Helical" evidence="1">
    <location>
        <begin position="86"/>
        <end position="105"/>
    </location>
</feature>
<evidence type="ECO:0000256" key="1">
    <source>
        <dbReference type="SAM" id="Phobius"/>
    </source>
</evidence>
<feature type="transmembrane region" description="Helical" evidence="1">
    <location>
        <begin position="54"/>
        <end position="79"/>
    </location>
</feature>
<dbReference type="GO" id="GO:0005886">
    <property type="term" value="C:plasma membrane"/>
    <property type="evidence" value="ECO:0007669"/>
    <property type="project" value="TreeGrafter"/>
</dbReference>
<protein>
    <recommendedName>
        <fullName evidence="4">HdeD family acid-resistance protein</fullName>
    </recommendedName>
</protein>
<dbReference type="Pfam" id="PF03729">
    <property type="entry name" value="DUF308"/>
    <property type="match status" value="2"/>
</dbReference>
<name>A0A2A4B566_9SPHN</name>
<gene>
    <name evidence="2" type="ORF">COC42_11910</name>
</gene>
<feature type="transmembrane region" description="Helical" evidence="1">
    <location>
        <begin position="147"/>
        <end position="168"/>
    </location>
</feature>
<evidence type="ECO:0000313" key="2">
    <source>
        <dbReference type="EMBL" id="PCD02794.1"/>
    </source>
</evidence>
<dbReference type="PANTHER" id="PTHR34989">
    <property type="entry name" value="PROTEIN HDED"/>
    <property type="match status" value="1"/>
</dbReference>
<dbReference type="EMBL" id="NWMW01000002">
    <property type="protein sequence ID" value="PCD02794.1"/>
    <property type="molecule type" value="Genomic_DNA"/>
</dbReference>
<reference evidence="2 3" key="1">
    <citation type="submission" date="2017-09" db="EMBL/GenBank/DDBJ databases">
        <title>Sphingomonas spermidinifaciens 9NM-10, whole genome shotgun sequence.</title>
        <authorList>
            <person name="Feng G."/>
            <person name="Zhu H."/>
        </authorList>
    </citation>
    <scope>NUCLEOTIDE SEQUENCE [LARGE SCALE GENOMIC DNA]</scope>
    <source>
        <strain evidence="2 3">9NM-10</strain>
    </source>
</reference>
<feature type="transmembrane region" description="Helical" evidence="1">
    <location>
        <begin position="174"/>
        <end position="199"/>
    </location>
</feature>